<dbReference type="RefSeq" id="WP_120645795.1">
    <property type="nucleotide sequence ID" value="NZ_RAWB01000290.1"/>
</dbReference>
<keyword evidence="2" id="KW-0732">Signal</keyword>
<dbReference type="InterPro" id="IPR036322">
    <property type="entry name" value="WD40_repeat_dom_sf"/>
</dbReference>
<name>A0A3A8PT70_9BACT</name>
<dbReference type="Proteomes" id="UP000272888">
    <property type="component" value="Unassembled WGS sequence"/>
</dbReference>
<reference evidence="4" key="1">
    <citation type="submission" date="2018-09" db="EMBL/GenBank/DDBJ databases">
        <authorList>
            <person name="Livingstone P.G."/>
            <person name="Whitworth D.E."/>
        </authorList>
    </citation>
    <scope>NUCLEOTIDE SEQUENCE [LARGE SCALE GENOMIC DNA]</scope>
    <source>
        <strain evidence="4">CA051B</strain>
    </source>
</reference>
<evidence type="ECO:0000256" key="2">
    <source>
        <dbReference type="SAM" id="SignalP"/>
    </source>
</evidence>
<gene>
    <name evidence="3" type="ORF">D7V93_25040</name>
</gene>
<dbReference type="Gene3D" id="2.80.10.50">
    <property type="match status" value="2"/>
</dbReference>
<evidence type="ECO:0000313" key="3">
    <source>
        <dbReference type="EMBL" id="RKH54684.1"/>
    </source>
</evidence>
<feature type="signal peptide" evidence="2">
    <location>
        <begin position="1"/>
        <end position="36"/>
    </location>
</feature>
<proteinExistence type="predicted"/>
<accession>A0A3A8PT70</accession>
<sequence length="589" mass="59835">MHPVPHPSWFRLHSLLPRLRLLTALALTGVALGIGACDSEEPAGPPATPSRDAGSDAGPVGTDAGGQEPDGGPVDPQPDGGQDPLPPAFSLATSSEQTVRFDPTTRTALAVGVLRQPTFSGDVLLTVEGLPAHVSTEPLPVTVSATESGAPVGFYPDEFAAYGRFPLTLVGVGGGERVEFPVTLVVQPGRAALDSAFGTAGVAMPALGLTAVSINAMAAQPDGKWLLVGSTGATGLRDVLVARLLPNGTPDTSFGTQGVVVSDICGSDDYADAVTVQSDGSIVIAGGAIAGTNTCAGTKYQSVLLVRYTSAGGLDTTFGGTGVRTFQLSTGNSTLHAVTLDATGRIVGAGTVRNSDLDLLAVRLLSTGALDTTFSGDGVAAVDLGREDDGLCVVTEPDGKVVVAGTSSGSLNTLALIRFNSNGTWDRTLGYVPSFTSPDITPRTLHRLADGKLLVGGRADFADGATRATLVRVWAGGDEDTSFNGVGFTFLTAGLPGVKDAVVGTGLLSGGAIALATWSQDSKGASALGVIHVSADGASTLRSHRTDLPGDEKPTTALLDAEGFLRVAGTRIPEGQTQATPFVTRFHPY</sequence>
<keyword evidence="4" id="KW-1185">Reference proteome</keyword>
<dbReference type="AlphaFoldDB" id="A0A3A8PT70"/>
<protein>
    <recommendedName>
        <fullName evidence="5">Delta-60 repeat domain-containing protein</fullName>
    </recommendedName>
</protein>
<comment type="caution">
    <text evidence="3">The sequence shown here is derived from an EMBL/GenBank/DDBJ whole genome shotgun (WGS) entry which is preliminary data.</text>
</comment>
<feature type="chain" id="PRO_5017381897" description="Delta-60 repeat domain-containing protein" evidence="2">
    <location>
        <begin position="37"/>
        <end position="589"/>
    </location>
</feature>
<organism evidence="3 4">
    <name type="scientific">Corallococcus llansteffanensis</name>
    <dbReference type="NCBI Taxonomy" id="2316731"/>
    <lineage>
        <taxon>Bacteria</taxon>
        <taxon>Pseudomonadati</taxon>
        <taxon>Myxococcota</taxon>
        <taxon>Myxococcia</taxon>
        <taxon>Myxococcales</taxon>
        <taxon>Cystobacterineae</taxon>
        <taxon>Myxococcaceae</taxon>
        <taxon>Corallococcus</taxon>
    </lineage>
</organism>
<dbReference type="EMBL" id="RAWB01000290">
    <property type="protein sequence ID" value="RKH54684.1"/>
    <property type="molecule type" value="Genomic_DNA"/>
</dbReference>
<dbReference type="InterPro" id="IPR013431">
    <property type="entry name" value="Delta_60_rpt"/>
</dbReference>
<dbReference type="Pfam" id="PF17164">
    <property type="entry name" value="DUF5122"/>
    <property type="match status" value="4"/>
</dbReference>
<feature type="compositionally biased region" description="Low complexity" evidence="1">
    <location>
        <begin position="65"/>
        <end position="83"/>
    </location>
</feature>
<evidence type="ECO:0000313" key="4">
    <source>
        <dbReference type="Proteomes" id="UP000272888"/>
    </source>
</evidence>
<dbReference type="NCBIfam" id="TIGR02608">
    <property type="entry name" value="delta_60_rpt"/>
    <property type="match status" value="5"/>
</dbReference>
<evidence type="ECO:0008006" key="5">
    <source>
        <dbReference type="Google" id="ProtNLM"/>
    </source>
</evidence>
<feature type="region of interest" description="Disordered" evidence="1">
    <location>
        <begin position="40"/>
        <end position="100"/>
    </location>
</feature>
<dbReference type="SUPFAM" id="SSF50978">
    <property type="entry name" value="WD40 repeat-like"/>
    <property type="match status" value="1"/>
</dbReference>
<evidence type="ECO:0000256" key="1">
    <source>
        <dbReference type="SAM" id="MobiDB-lite"/>
    </source>
</evidence>